<name>A0A401GR32_9APHY</name>
<keyword evidence="3" id="KW-0256">Endoplasmic reticulum</keyword>
<gene>
    <name evidence="7" type="ORF">SCP_0601520</name>
</gene>
<reference evidence="7 8" key="1">
    <citation type="journal article" date="2018" name="Sci. Rep.">
        <title>Genome sequence of the cauliflower mushroom Sparassis crispa (Hanabiratake) and its association with beneficial usage.</title>
        <authorList>
            <person name="Kiyama R."/>
            <person name="Furutani Y."/>
            <person name="Kawaguchi K."/>
            <person name="Nakanishi T."/>
        </authorList>
    </citation>
    <scope>NUCLEOTIDE SEQUENCE [LARGE SCALE GENOMIC DNA]</scope>
</reference>
<dbReference type="InterPro" id="IPR024512">
    <property type="entry name" value="Ser_palmitoyltrfase_ssu-like"/>
</dbReference>
<dbReference type="EMBL" id="BFAD01000006">
    <property type="protein sequence ID" value="GBE84174.1"/>
    <property type="molecule type" value="Genomic_DNA"/>
</dbReference>
<evidence type="ECO:0000256" key="3">
    <source>
        <dbReference type="ARBA" id="ARBA00022824"/>
    </source>
</evidence>
<proteinExistence type="predicted"/>
<dbReference type="RefSeq" id="XP_027615087.1">
    <property type="nucleotide sequence ID" value="XM_027759286.1"/>
</dbReference>
<dbReference type="Pfam" id="PF11779">
    <property type="entry name" value="SPT_ssu-like"/>
    <property type="match status" value="1"/>
</dbReference>
<dbReference type="GO" id="GO:0005789">
    <property type="term" value="C:endoplasmic reticulum membrane"/>
    <property type="evidence" value="ECO:0007669"/>
    <property type="project" value="UniProtKB-SubCell"/>
</dbReference>
<protein>
    <submittedName>
        <fullName evidence="7">Uncharacterized protein</fullName>
    </submittedName>
</protein>
<evidence type="ECO:0000256" key="1">
    <source>
        <dbReference type="ARBA" id="ARBA00004477"/>
    </source>
</evidence>
<evidence type="ECO:0000313" key="7">
    <source>
        <dbReference type="EMBL" id="GBE84174.1"/>
    </source>
</evidence>
<comment type="subcellular location">
    <subcellularLocation>
        <location evidence="1">Endoplasmic reticulum membrane</location>
        <topology evidence="1">Multi-pass membrane protein</topology>
    </subcellularLocation>
</comment>
<evidence type="ECO:0000256" key="2">
    <source>
        <dbReference type="ARBA" id="ARBA00022692"/>
    </source>
</evidence>
<keyword evidence="6" id="KW-0732">Signal</keyword>
<dbReference type="InParanoid" id="A0A401GR32"/>
<dbReference type="GeneID" id="38781091"/>
<feature type="signal peptide" evidence="6">
    <location>
        <begin position="1"/>
        <end position="38"/>
    </location>
</feature>
<dbReference type="STRING" id="139825.A0A401GR32"/>
<comment type="caution">
    <text evidence="7">The sequence shown here is derived from an EMBL/GenBank/DDBJ whole genome shotgun (WGS) entry which is preliminary data.</text>
</comment>
<sequence>MYPAPASAVSHRRRSFHLFLPLLAILSRLWSGPPSVRAYLTPASTPRDHPARTLKNTLLPLIPAVFSMPLNSLEVMTATPSNWAAVFGPTLYYRPPPNPLARFLWRKRIMFETTMGLSGIEPWERVLVSLVVCVVSLLLFQSFRAYIPQILAIIQRRSAFYFFGYEPDKGAAVDRIVAGWVAGNASGDL</sequence>
<keyword evidence="4" id="KW-1133">Transmembrane helix</keyword>
<organism evidence="7 8">
    <name type="scientific">Sparassis crispa</name>
    <dbReference type="NCBI Taxonomy" id="139825"/>
    <lineage>
        <taxon>Eukaryota</taxon>
        <taxon>Fungi</taxon>
        <taxon>Dikarya</taxon>
        <taxon>Basidiomycota</taxon>
        <taxon>Agaricomycotina</taxon>
        <taxon>Agaricomycetes</taxon>
        <taxon>Polyporales</taxon>
        <taxon>Sparassidaceae</taxon>
        <taxon>Sparassis</taxon>
    </lineage>
</organism>
<dbReference type="OrthoDB" id="202672at2759"/>
<feature type="chain" id="PRO_5019312503" evidence="6">
    <location>
        <begin position="39"/>
        <end position="189"/>
    </location>
</feature>
<evidence type="ECO:0000256" key="5">
    <source>
        <dbReference type="ARBA" id="ARBA00023136"/>
    </source>
</evidence>
<evidence type="ECO:0000256" key="6">
    <source>
        <dbReference type="SAM" id="SignalP"/>
    </source>
</evidence>
<evidence type="ECO:0000313" key="8">
    <source>
        <dbReference type="Proteomes" id="UP000287166"/>
    </source>
</evidence>
<dbReference type="AlphaFoldDB" id="A0A401GR32"/>
<dbReference type="Proteomes" id="UP000287166">
    <property type="component" value="Unassembled WGS sequence"/>
</dbReference>
<keyword evidence="2" id="KW-0812">Transmembrane</keyword>
<keyword evidence="8" id="KW-1185">Reference proteome</keyword>
<keyword evidence="5" id="KW-0472">Membrane</keyword>
<evidence type="ECO:0000256" key="4">
    <source>
        <dbReference type="ARBA" id="ARBA00022989"/>
    </source>
</evidence>
<accession>A0A401GR32</accession>